<dbReference type="PROSITE" id="PS50188">
    <property type="entry name" value="B302_SPRY"/>
    <property type="match status" value="1"/>
</dbReference>
<dbReference type="Pfam" id="PF00632">
    <property type="entry name" value="HECT"/>
    <property type="match status" value="1"/>
</dbReference>
<dbReference type="Gene3D" id="2.60.40.10">
    <property type="entry name" value="Immunoglobulins"/>
    <property type="match status" value="1"/>
</dbReference>
<dbReference type="SUPFAM" id="SSF50985">
    <property type="entry name" value="RCC1/BLIP-II"/>
    <property type="match status" value="2"/>
</dbReference>
<evidence type="ECO:0000259" key="11">
    <source>
        <dbReference type="PROSITE" id="PS50853"/>
    </source>
</evidence>
<feature type="repeat" description="RCC1" evidence="5">
    <location>
        <begin position="569"/>
        <end position="623"/>
    </location>
</feature>
<dbReference type="SUPFAM" id="SSF56204">
    <property type="entry name" value="Hect, E3 ligase catalytic domain"/>
    <property type="match status" value="1"/>
</dbReference>
<dbReference type="InterPro" id="IPR013783">
    <property type="entry name" value="Ig-like_fold"/>
</dbReference>
<comment type="caution">
    <text evidence="12">The sequence shown here is derived from an EMBL/GenBank/DDBJ whole genome shotgun (WGS) entry which is preliminary data.</text>
</comment>
<feature type="compositionally biased region" description="Basic and acidic residues" evidence="7">
    <location>
        <begin position="2731"/>
        <end position="2755"/>
    </location>
</feature>
<feature type="compositionally biased region" description="Low complexity" evidence="7">
    <location>
        <begin position="150"/>
        <end position="165"/>
    </location>
</feature>
<evidence type="ECO:0000259" key="10">
    <source>
        <dbReference type="PROSITE" id="PS50237"/>
    </source>
</evidence>
<dbReference type="OrthoDB" id="70521at2759"/>
<accession>A0A9W7GFA9</accession>
<dbReference type="SMART" id="SM00449">
    <property type="entry name" value="SPRY"/>
    <property type="match status" value="1"/>
</dbReference>
<dbReference type="Gene3D" id="1.10.8.10">
    <property type="entry name" value="DNA helicase RuvA subunit, C-terminal domain"/>
    <property type="match status" value="1"/>
</dbReference>
<dbReference type="Pfam" id="PF13385">
    <property type="entry name" value="Laminin_G_3"/>
    <property type="match status" value="1"/>
</dbReference>
<dbReference type="InterPro" id="IPR041969">
    <property type="entry name" value="VP13D_UBA"/>
</dbReference>
<feature type="repeat" description="RCC1" evidence="5">
    <location>
        <begin position="844"/>
        <end position="895"/>
    </location>
</feature>
<feature type="repeat" description="RCC1" evidence="5">
    <location>
        <begin position="781"/>
        <end position="843"/>
    </location>
</feature>
<dbReference type="InterPro" id="IPR009060">
    <property type="entry name" value="UBA-like_sf"/>
</dbReference>
<reference evidence="13" key="1">
    <citation type="journal article" date="2023" name="Commun. Biol.">
        <title>Genome analysis of Parmales, the sister group of diatoms, reveals the evolutionary specialization of diatoms from phago-mixotrophs to photoautotrophs.</title>
        <authorList>
            <person name="Ban H."/>
            <person name="Sato S."/>
            <person name="Yoshikawa S."/>
            <person name="Yamada K."/>
            <person name="Nakamura Y."/>
            <person name="Ichinomiya M."/>
            <person name="Sato N."/>
            <person name="Blanc-Mathieu R."/>
            <person name="Endo H."/>
            <person name="Kuwata A."/>
            <person name="Ogata H."/>
        </authorList>
    </citation>
    <scope>NUCLEOTIDE SEQUENCE [LARGE SCALE GENOMIC DNA]</scope>
</reference>
<feature type="region of interest" description="Disordered" evidence="7">
    <location>
        <begin position="1"/>
        <end position="62"/>
    </location>
</feature>
<dbReference type="InterPro" id="IPR001870">
    <property type="entry name" value="B30.2/SPRY"/>
</dbReference>
<evidence type="ECO:0000256" key="4">
    <source>
        <dbReference type="PROSITE-ProRule" id="PRU00104"/>
    </source>
</evidence>
<feature type="repeat" description="RCC1" evidence="5">
    <location>
        <begin position="676"/>
        <end position="727"/>
    </location>
</feature>
<feature type="compositionally biased region" description="Acidic residues" evidence="7">
    <location>
        <begin position="3398"/>
        <end position="3413"/>
    </location>
</feature>
<dbReference type="CDD" id="cd11709">
    <property type="entry name" value="SPRY"/>
    <property type="match status" value="1"/>
</dbReference>
<proteinExistence type="predicted"/>
<dbReference type="Gene3D" id="2.60.120.200">
    <property type="match status" value="1"/>
</dbReference>
<gene>
    <name evidence="12" type="ORF">TrCOL_g10250</name>
</gene>
<evidence type="ECO:0000313" key="13">
    <source>
        <dbReference type="Proteomes" id="UP001165065"/>
    </source>
</evidence>
<dbReference type="GO" id="GO:0061630">
    <property type="term" value="F:ubiquitin protein ligase activity"/>
    <property type="evidence" value="ECO:0007669"/>
    <property type="project" value="TreeGrafter"/>
</dbReference>
<dbReference type="InterPro" id="IPR058923">
    <property type="entry name" value="RCC1-like_dom"/>
</dbReference>
<dbReference type="SUPFAM" id="SSF46934">
    <property type="entry name" value="UBA-like"/>
    <property type="match status" value="1"/>
</dbReference>
<feature type="compositionally biased region" description="Basic and acidic residues" evidence="7">
    <location>
        <begin position="305"/>
        <end position="324"/>
    </location>
</feature>
<dbReference type="Gene3D" id="3.90.1750.10">
    <property type="entry name" value="Hect, E3 ligase catalytic domains"/>
    <property type="match status" value="1"/>
</dbReference>
<feature type="region of interest" description="Disordered" evidence="7">
    <location>
        <begin position="150"/>
        <end position="171"/>
    </location>
</feature>
<feature type="domain" description="B30.2/SPRY" evidence="9">
    <location>
        <begin position="3472"/>
        <end position="3651"/>
    </location>
</feature>
<dbReference type="Pfam" id="PF25390">
    <property type="entry name" value="WD40_RLD"/>
    <property type="match status" value="1"/>
</dbReference>
<dbReference type="InterPro" id="IPR036116">
    <property type="entry name" value="FN3_sf"/>
</dbReference>
<dbReference type="Gene3D" id="2.130.10.30">
    <property type="entry name" value="Regulator of chromosome condensation 1/beta-lactamase-inhibitor protein II"/>
    <property type="match status" value="2"/>
</dbReference>
<keyword evidence="2 4" id="KW-0833">Ubl conjugation pathway</keyword>
<dbReference type="Pfam" id="PF00622">
    <property type="entry name" value="SPRY"/>
    <property type="match status" value="1"/>
</dbReference>
<dbReference type="Gene3D" id="3.30.2410.10">
    <property type="entry name" value="Hect, E3 ligase catalytic domain"/>
    <property type="match status" value="1"/>
</dbReference>
<evidence type="ECO:0000313" key="12">
    <source>
        <dbReference type="EMBL" id="GMI42583.1"/>
    </source>
</evidence>
<evidence type="ECO:0008006" key="14">
    <source>
        <dbReference type="Google" id="ProtNLM"/>
    </source>
</evidence>
<dbReference type="CDD" id="cd14306">
    <property type="entry name" value="UBA_VP13D"/>
    <property type="match status" value="1"/>
</dbReference>
<evidence type="ECO:0000259" key="8">
    <source>
        <dbReference type="PROSITE" id="PS50030"/>
    </source>
</evidence>
<dbReference type="Gene3D" id="2.60.120.920">
    <property type="match status" value="1"/>
</dbReference>
<dbReference type="SMART" id="SM00165">
    <property type="entry name" value="UBA"/>
    <property type="match status" value="1"/>
</dbReference>
<protein>
    <recommendedName>
        <fullName evidence="14">HECT domain-containing protein</fullName>
    </recommendedName>
</protein>
<feature type="compositionally biased region" description="Polar residues" evidence="7">
    <location>
        <begin position="33"/>
        <end position="42"/>
    </location>
</feature>
<dbReference type="InterPro" id="IPR013320">
    <property type="entry name" value="ConA-like_dom_sf"/>
</dbReference>
<dbReference type="PROSITE" id="PS00626">
    <property type="entry name" value="RCC1_2"/>
    <property type="match status" value="2"/>
</dbReference>
<dbReference type="PANTHER" id="PTHR45622:SF70">
    <property type="entry name" value="SECRETION-REGULATING GUANINE NUCLEOTIDE EXCHANGE FACTOR"/>
    <property type="match status" value="1"/>
</dbReference>
<dbReference type="Pfam" id="PF22562">
    <property type="entry name" value="UBA_7"/>
    <property type="match status" value="1"/>
</dbReference>
<feature type="region of interest" description="Disordered" evidence="7">
    <location>
        <begin position="247"/>
        <end position="475"/>
    </location>
</feature>
<dbReference type="PRINTS" id="PR00633">
    <property type="entry name" value="RCCNDNSATION"/>
</dbReference>
<dbReference type="InterPro" id="IPR035983">
    <property type="entry name" value="Hect_E3_ubiquitin_ligase"/>
</dbReference>
<feature type="domain" description="UBA" evidence="8">
    <location>
        <begin position="2873"/>
        <end position="2913"/>
    </location>
</feature>
<feature type="domain" description="Fibronectin type-III" evidence="11">
    <location>
        <begin position="3378"/>
        <end position="3489"/>
    </location>
</feature>
<keyword evidence="13" id="KW-1185">Reference proteome</keyword>
<feature type="coiled-coil region" evidence="6">
    <location>
        <begin position="1748"/>
        <end position="1779"/>
    </location>
</feature>
<feature type="compositionally biased region" description="Low complexity" evidence="7">
    <location>
        <begin position="15"/>
        <end position="27"/>
    </location>
</feature>
<dbReference type="PROSITE" id="PS50237">
    <property type="entry name" value="HECT"/>
    <property type="match status" value="1"/>
</dbReference>
<keyword evidence="1" id="KW-0677">Repeat</keyword>
<feature type="region of interest" description="Disordered" evidence="7">
    <location>
        <begin position="1711"/>
        <end position="1730"/>
    </location>
</feature>
<evidence type="ECO:0000256" key="5">
    <source>
        <dbReference type="PROSITE-ProRule" id="PRU00235"/>
    </source>
</evidence>
<dbReference type="EMBL" id="BRYA01000175">
    <property type="protein sequence ID" value="GMI42583.1"/>
    <property type="molecule type" value="Genomic_DNA"/>
</dbReference>
<feature type="repeat" description="RCC1" evidence="5">
    <location>
        <begin position="624"/>
        <end position="675"/>
    </location>
</feature>
<evidence type="ECO:0000256" key="3">
    <source>
        <dbReference type="ARBA" id="ARBA00023054"/>
    </source>
</evidence>
<evidence type="ECO:0000256" key="2">
    <source>
        <dbReference type="ARBA" id="ARBA00022786"/>
    </source>
</evidence>
<dbReference type="InterPro" id="IPR043136">
    <property type="entry name" value="B30.2/SPRY_sf"/>
</dbReference>
<dbReference type="InterPro" id="IPR000408">
    <property type="entry name" value="Reg_chr_condens"/>
</dbReference>
<feature type="domain" description="HECT" evidence="10">
    <location>
        <begin position="4041"/>
        <end position="4447"/>
    </location>
</feature>
<sequence length="4471" mass="489871">MGAGVSTTNEEYARTNSATASNKSTSTLPAGLTSLQDILNSSDYHHRPTSRRPKSSLIPNSSDSLAEDLRNAAIILSPSPSNSSAISEYVRTLSQHLSRTCSQSDQFHQALEQRMERIRAVHKALTEHEEETRARVTDNLQAFDNGAKQVGVGSTSEEGEGVTSGEKCKTGSLLGRQGRTVSYETQLGIHLFFKMLEFLSKEECDTETQNQLAVTGLVALAGVRGSASDLLLLISVLLGVGVSLHPHPHPPEPSPRPLTLLTDSGDDDSVEQQQQHFPPHRGSDIDDFSDFNECLDDPSTATTPKRGDKVTGGRDRERGEEWRETPVNTPDDGEGGVMDKATRIKMEAKKRMRMKKGAEKGGQGEEGGGTMGEEGTDEVPNGVDVPLTEEERRKIKQQNMPKKAPDPTSSTPTEEWLPSDKPNPTSTHQHKKLPPKSKPQQPPPSPRPPSPAELGPGETHNYDDESTLDSHGVLCNPPVTSPLMDVMITPFLHQISKARTEDMRPNEKIVGAKSNQREVWSCGQNSYGELAHGDVQNRKSHVQVHFLDSLDVVQVAAGNEHTAVLTRSGHVYTAGYNDNGQCGQGHQQRVPELAKVKQLPKGKKATQVHAYNGCEHTMIVTEDGKLYSFGYNYRGQLGHGTTVSELVPRPVKGLEGKRVRLVSCSYYHTVVTTDEDEAYSFGRNDFGQLGHGDNTDKKFPQSIDDLKGRRILSLGCGQYHTAVVTSGGSVMACGKNDYGQLGVDKGDAHKRMTQVSGALDAERVSSLKCGYYHTIALCERGRVFGFGRNDYGQLGLGNEMGAHGGQTANSQRVLGPQLIEALEGKNITKIAAGCYHSVFASSNGMIYVCGRNNHGQLGTGDITERHVPYPIGIFLGKRVAQIASGFYHTIILTGLDEDAQGGEGTKSDDLAAPFSGEKVLSMPCLSWDTQSNALALPPNANKVSEMLDSSAAASAKPEGLLNQEQAHAASLHATVAPVSPPLDEISHHSVASDLSTSAVPYSDVCSEVTLPTNAPTNQDLAATATSPHGSSLFSEDGSVRQDKAALFVLAHMERLARPLFTDVGGSVGICAKVGSKVVSANEDGKPKVRYVVDVCPKTFWLLHKLISAIHGGGSGSGLGTVNTQATYTQLLDENRGFMILSCLRILKANLGRLVKMGSLAGRVREAMSVKESTFGPGFSEDSIRPTYQTEAASSIMKERQATEDMGAEDIDDLVSALRSIHVLLVSVVESPTLIGLDATALQKEAAEVLVMGIELFYPNQGEIISLLDKLMGCPLWEGRSVEEGESEEETEEDELIGKMREIDVEDEEDCSIDKGRMILSPPAGLEAARYFLLDPLLDRMASDDIVIYLVPNTNLFKIDIEGATISPSLPSGEGLKSLMTMLVKEIGTGISTGHNEKVVKLLMALLKHVMHWAGQEGVDLGMLYSSSAKALETAAAKGKNNSSVLGIALEEATKSKLAEASSCLLEFTTLTLITAIETLTSVTSISTARRGSGKVDAKDIERLNEGVVGKVVPGMVLGLVGFAGRRGFAQRLLPLASKLLQRLDKLVNIVAPDSRSTGSHQSLSAEVKGMAWLDQCTKTTATLCGRLACTLLTGLESGTSDTMEGEAEIANKFEGKVFKNGIRTSLGDVLERYKVKFHKGTARNSSSSGAEDHLSSALSSLRRNHALTDLSYTLVSRQASNPPALKQRVEKLERAVWDAVLEQGGVRAAAEAYGSRRATTPRYDRTSDRTPRTIQDTFNEVAMFTKWIWQLRSKIKASEETEEKAKERVENMLKAAEITVSVVGMFAGEKGRPLPMTGLIRPGVSRAKVRWRRAVNLIICAIRWSKIGGKTADESTPFKPFQGKRETKKERHEVFHILKEMILEDVSRVDGWGSLRIVRMSASRHSRCQQRILGIKGFENLFNSLTHLPSLCILMQCVNEGMRGPRGGHRSAGSGISLTSGVQGVSGGKERVAEALEGLWKGFLVRVKGFKRFGDRASSAANGEMPRTMHPPTLKLEISSGLQDLTQLDARYFLLLLEALGLYALDTSCSGGAAEQEDVMATLMGIMGIFKNLEEANANSSRLGEGPGAEDASVKGERISALRNATWGLLRIILSTSKFQQPTGVIQKVLKGFVDDMVVKLTNSSKGKDKKSERESRGGRRRCQELITSPRKFTPTSQPLSFVPQDTPSGSKQAEFSMSFWLYLGSEFAGKPRSLVTRIYRTTRDGERLNFVNIRGTDRRLDVGYGSNNLFSSNSQIALRRWTHIAVVSEGSSVKLYVNGSKDNQRQQGGRDFSPRVGLSANKHVIMVGKVSDERLGSTMQCFPGSVACLRWYSRALSPIHVSVVFDQGPPKVEEEADGWVMQCLAVGRILQVNSAGGKNVGGDEYRREIERCFKEGTKRVRQACIRIWRGDKGGQLVREGKLRHLLGLLGIVLWRTKLRGEREYLNLTGGEDFEGEDGEVKVVSEEEIQRALEEKIFLEEMPQSLRCLCVSEKREKGNIKEEGRMRRKAEREAEDLARELQALIWDMTRGEEAENVRDQIEKCLLEMRTVDEETGRMKLVDDALKTARGIASLTLMGGLPPTMRPGVVCTITHTSLPAIVLQADGGDLWVSVEGRVSKCKSTEVSLPFMSSQEGVYWGSAVKRLIGDAGGWWKEAKGNEDTEESDRAIILRGIVNALVARAIYQLSVDSRCVAEMLGHENLVKELTSVAVRSSSSPTLITLPAAVRKSGAWRQRCYRGLGLSSEGNKVAGKQDKIDDNLSREGRGEGDEKRESAEESQEQQGQVEGNSEGGEVLGESHESGGSGLDSALEAIANHMGLAQETDNGIPGGASLDVNGLPILTPFVGGDEDDGNAGMEDADLEVLNAMEAGADDILRALQGQDLARGISDGNVSPPSELIKQLEDMGFRSSWCNLALRESGNNVQNATSWILENEQFLESLESEGEVEALGQHREGHAYATTTIRGDDIREQDGGEEDEDEDERNFGGNSDRRDDDNSDDDEDGRVAIIDNLEGEGARGVFDENYFTTYPYGGAGELDINDNGKDDRDVDLLSRDDDKEEVVWENAWGLEILKVEEYISVLFARASLMQLLLCYEKNFPVGTKTVSEVFGSNEAVIQAMKVCCFRGVQVAVFKKSKKEEGGVIEQVEGEEAFKGFLCNEIKAEMVQGQVPKDNSEGEGSGEASFSLMLLNSCLDDLEAAASIDAFDEMSWGARILSASDSQALLQPNVELASWGIDLMLSVGAREMKWGSVFQRVSSCLMSANMPVKEVAMRIMWRIVVGWFEVLGKAQEQEVGSEKVGGDDDVDDDDLDCIPDISQMLHILSSCVPLGRLKRIASQRAAEERRHERIFMSRYTQKMTQLIVAVEELREHIEVVIAERKKSAGSEGCGASAEESDRTPIVEDLSMILLSENAISVTWGGEEEKDDDDEDADADDDQPRSYRYEVEMSTPTLLGTSHELAFTNIYTGYENECVVENLLPSRPYHCRARTVSTRTGKTSEWSEVVQKTSNNGIAFTFDRQNSGPNIYVSTDGLSARFESQESWSTVMGSTPFIEGVNRWEVKIDKTSTSYLFIGVATKMADTSSFLGGDDYGWGYIGDRALYHKRQKASVYGEKFCMGDVIGVILDLDKGTLEFERNGNNMGVAFENLSGELYPAVAFYNQGQRVSLVKSGFDCPSAGIVVGGGPGDVEIGCARDCSGFMGSMVGSRCLDGPLLESAWREYKDWVERGRIRYLTKCGFELEFDCSKQACGVYGLKANSIVNTPRGPAKVIGVSNSMLWLHVDDDVGAWFVKTQEMDARKKEGYYISDEAASAELSQSDDVACEVSYEAFKAIADGDKWNTSLDGLIVSAVNSYVDRYDHVNPWNVSSSQLSHAMAPYLNRLRRSCMSDPERFGEEKTLESVGMRFSVLKCFNSTLVNTIPFIESGEGLVLSNKVKPMSCVWGEKSHCLPVNSAVVPASSLYPSGIGLSSMLVKLRCSIFFLTKKRIFTNLLERTVTHPKKAEDEYDYPEDLPQVVLNRVRVEIGRRASSRRKDPVGRVSMSMFGQLFDELHFIDPCLLRIGYTHPMDDGQERTFKVKFEGEGVDDYGGPYREVFGQVAGELQALESDVNWMVGRGRGKAIGEDVRCVLPLLCPTRNWRGGRGGEEDVVGDVGGTEGIRSVIERMDMFVPNPSLRGGIYMEMYCFIGQIIGIALRSRICTKFRFPKVVWKGLVGEKVNLEDLKEYDEACFSVVRQVRDFSRKMEEVGGKGGGEDARAAVEGFENAVGDLRFAANLSSGEEVELVEGGSGKAVTKENCLEWVERMIECRLHEGDKAVFAMRDGLASIIPSTLLPLLTWDQLELLVCGKDGVDIDLLQENTEYDDDVSPDSEHIQSFWRVLRSFDNEDRSKFLKFVWARERLPNTSAEFHQRFKIQAAVGEGPKDNPDGYLPKAHTCFFSLNLPSYSGDEVMKEKLLYAIYNCTEMDADFKLAESENNIWVEEGEEESEEGLEEGGM</sequence>
<dbReference type="PROSITE" id="PS50012">
    <property type="entry name" value="RCC1_3"/>
    <property type="match status" value="7"/>
</dbReference>
<feature type="repeat" description="RCC1" evidence="5">
    <location>
        <begin position="517"/>
        <end position="568"/>
    </location>
</feature>
<dbReference type="PROSITE" id="PS50853">
    <property type="entry name" value="FN3"/>
    <property type="match status" value="1"/>
</dbReference>
<feature type="repeat" description="RCC1" evidence="5">
    <location>
        <begin position="728"/>
        <end position="780"/>
    </location>
</feature>
<dbReference type="InterPro" id="IPR000569">
    <property type="entry name" value="HECT_dom"/>
</dbReference>
<evidence type="ECO:0000256" key="7">
    <source>
        <dbReference type="SAM" id="MobiDB-lite"/>
    </source>
</evidence>
<feature type="compositionally biased region" description="Polar residues" evidence="7">
    <location>
        <begin position="1"/>
        <end position="10"/>
    </location>
</feature>
<feature type="coiled-coil region" evidence="6">
    <location>
        <begin position="2480"/>
        <end position="2534"/>
    </location>
</feature>
<dbReference type="Gene3D" id="3.30.2160.10">
    <property type="entry name" value="Hect, E3 ligase catalytic domain"/>
    <property type="match status" value="1"/>
</dbReference>
<dbReference type="SMART" id="SM00119">
    <property type="entry name" value="HECTc"/>
    <property type="match status" value="1"/>
</dbReference>
<dbReference type="InterPro" id="IPR003877">
    <property type="entry name" value="SPRY_dom"/>
</dbReference>
<dbReference type="InterPro" id="IPR051709">
    <property type="entry name" value="Ub-ligase/GTPase-reg"/>
</dbReference>
<feature type="region of interest" description="Disordered" evidence="7">
    <location>
        <begin position="3396"/>
        <end position="3418"/>
    </location>
</feature>
<evidence type="ECO:0000259" key="9">
    <source>
        <dbReference type="PROSITE" id="PS50188"/>
    </source>
</evidence>
<dbReference type="PANTHER" id="PTHR45622">
    <property type="entry name" value="UBIQUITIN-PROTEIN LIGASE E3A-RELATED"/>
    <property type="match status" value="1"/>
</dbReference>
<feature type="compositionally biased region" description="Acidic residues" evidence="7">
    <location>
        <begin position="285"/>
        <end position="296"/>
    </location>
</feature>
<dbReference type="PROSITE" id="PS50030">
    <property type="entry name" value="UBA"/>
    <property type="match status" value="1"/>
</dbReference>
<keyword evidence="3 6" id="KW-0175">Coiled coil</keyword>
<organism evidence="12 13">
    <name type="scientific">Triparma columacea</name>
    <dbReference type="NCBI Taxonomy" id="722753"/>
    <lineage>
        <taxon>Eukaryota</taxon>
        <taxon>Sar</taxon>
        <taxon>Stramenopiles</taxon>
        <taxon>Ochrophyta</taxon>
        <taxon>Bolidophyceae</taxon>
        <taxon>Parmales</taxon>
        <taxon>Triparmaceae</taxon>
        <taxon>Triparma</taxon>
    </lineage>
</organism>
<name>A0A9W7GFA9_9STRA</name>
<feature type="compositionally biased region" description="Acidic residues" evidence="7">
    <location>
        <begin position="2953"/>
        <end position="2962"/>
    </location>
</feature>
<feature type="compositionally biased region" description="Basic and acidic residues" evidence="7">
    <location>
        <begin position="340"/>
        <end position="349"/>
    </location>
</feature>
<dbReference type="InterPro" id="IPR003961">
    <property type="entry name" value="FN3_dom"/>
</dbReference>
<evidence type="ECO:0000256" key="6">
    <source>
        <dbReference type="SAM" id="Coils"/>
    </source>
</evidence>
<feature type="region of interest" description="Disordered" evidence="7">
    <location>
        <begin position="2726"/>
        <end position="2786"/>
    </location>
</feature>
<dbReference type="SUPFAM" id="SSF49265">
    <property type="entry name" value="Fibronectin type III"/>
    <property type="match status" value="1"/>
</dbReference>
<dbReference type="InterPro" id="IPR015940">
    <property type="entry name" value="UBA"/>
</dbReference>
<dbReference type="Proteomes" id="UP001165065">
    <property type="component" value="Unassembled WGS sequence"/>
</dbReference>
<feature type="compositionally biased region" description="Pro residues" evidence="7">
    <location>
        <begin position="436"/>
        <end position="451"/>
    </location>
</feature>
<feature type="active site" description="Glycyl thioester intermediate" evidence="4">
    <location>
        <position position="4411"/>
    </location>
</feature>
<dbReference type="SUPFAM" id="SSF49899">
    <property type="entry name" value="Concanavalin A-like lectins/glucanases"/>
    <property type="match status" value="2"/>
</dbReference>
<dbReference type="InterPro" id="IPR009091">
    <property type="entry name" value="RCC1/BLIP-II"/>
</dbReference>
<feature type="region of interest" description="Disordered" evidence="7">
    <location>
        <begin position="2929"/>
        <end position="2982"/>
    </location>
</feature>
<evidence type="ECO:0000256" key="1">
    <source>
        <dbReference type="ARBA" id="ARBA00022737"/>
    </source>
</evidence>